<dbReference type="Proteomes" id="UP000253562">
    <property type="component" value="Unassembled WGS sequence"/>
</dbReference>
<organism evidence="1 2">
    <name type="scientific">Bremerella cremea</name>
    <dbReference type="NCBI Taxonomy" id="1031537"/>
    <lineage>
        <taxon>Bacteria</taxon>
        <taxon>Pseudomonadati</taxon>
        <taxon>Planctomycetota</taxon>
        <taxon>Planctomycetia</taxon>
        <taxon>Pirellulales</taxon>
        <taxon>Pirellulaceae</taxon>
        <taxon>Bremerella</taxon>
    </lineage>
</organism>
<dbReference type="AlphaFoldDB" id="A0A368KJL5"/>
<evidence type="ECO:0000313" key="1">
    <source>
        <dbReference type="EMBL" id="RCS40761.1"/>
    </source>
</evidence>
<name>A0A368KJL5_9BACT</name>
<proteinExistence type="predicted"/>
<protein>
    <submittedName>
        <fullName evidence="1">Uncharacterized protein</fullName>
    </submittedName>
</protein>
<sequence>MSLSLDADIVELEAAGIPAQWLNLRETTKKPSVYLNMPRTDSGLFATFTDFLDEQLTVVGFAQDLDSTDKYVVLGEKVVTEAVRFFVTFPTSCDDQQTAERTAESRSDADIFLSIFRKTRCSVDSEWAPFLYGGLDTSKFVDFTHPTTALSKSDWGSSIVLLMALNGDAILLHRDGSKVSWFQLETHLIIEAGDLAHALQSWILVSLRRDLLTSWDST</sequence>
<evidence type="ECO:0000313" key="2">
    <source>
        <dbReference type="Proteomes" id="UP000253562"/>
    </source>
</evidence>
<accession>A0A368KJL5</accession>
<reference evidence="1 2" key="1">
    <citation type="submission" date="2018-07" db="EMBL/GenBank/DDBJ databases">
        <title>Comparative genomes isolates from brazilian mangrove.</title>
        <authorList>
            <person name="De Araujo J.E."/>
            <person name="Taketani R.G."/>
            <person name="Silva M.C.P."/>
            <person name="Lourenco M.V."/>
            <person name="Oliveira V.M."/>
            <person name="Andreote F.D."/>
        </authorList>
    </citation>
    <scope>NUCLEOTIDE SEQUENCE [LARGE SCALE GENOMIC DNA]</scope>
    <source>
        <strain evidence="1 2">HEX PRIS-MGV</strain>
    </source>
</reference>
<dbReference type="EMBL" id="QPEX01000046">
    <property type="protein sequence ID" value="RCS40761.1"/>
    <property type="molecule type" value="Genomic_DNA"/>
</dbReference>
<comment type="caution">
    <text evidence="1">The sequence shown here is derived from an EMBL/GenBank/DDBJ whole genome shotgun (WGS) entry which is preliminary data.</text>
</comment>
<gene>
    <name evidence="1" type="ORF">DTL42_25705</name>
</gene>